<protein>
    <submittedName>
        <fullName evidence="2">Uncharacterized protein</fullName>
    </submittedName>
</protein>
<name>D4H7H6_DENA2</name>
<dbReference type="InParanoid" id="D4H7H6"/>
<keyword evidence="1" id="KW-0812">Transmembrane</keyword>
<dbReference type="RefSeq" id="WP_013010497.1">
    <property type="nucleotide sequence ID" value="NC_013943.1"/>
</dbReference>
<dbReference type="AlphaFoldDB" id="D4H7H6"/>
<dbReference type="KEGG" id="dap:Dacet_1203"/>
<keyword evidence="3" id="KW-1185">Reference proteome</keyword>
<dbReference type="Proteomes" id="UP000002012">
    <property type="component" value="Chromosome"/>
</dbReference>
<reference evidence="2 3" key="1">
    <citation type="journal article" date="2010" name="Stand. Genomic Sci.">
        <title>Complete genome sequence of Denitrovibrio acetiphilus type strain (N2460).</title>
        <authorList>
            <person name="Kiss H."/>
            <person name="Lang E."/>
            <person name="Lapidus A."/>
            <person name="Copeland A."/>
            <person name="Nolan M."/>
            <person name="Glavina Del Rio T."/>
            <person name="Chen F."/>
            <person name="Lucas S."/>
            <person name="Tice H."/>
            <person name="Cheng J.F."/>
            <person name="Han C."/>
            <person name="Goodwin L."/>
            <person name="Pitluck S."/>
            <person name="Liolios K."/>
            <person name="Pati A."/>
            <person name="Ivanova N."/>
            <person name="Mavromatis K."/>
            <person name="Chen A."/>
            <person name="Palaniappan K."/>
            <person name="Land M."/>
            <person name="Hauser L."/>
            <person name="Chang Y.J."/>
            <person name="Jeffries C.D."/>
            <person name="Detter J.C."/>
            <person name="Brettin T."/>
            <person name="Spring S."/>
            <person name="Rohde M."/>
            <person name="Goker M."/>
            <person name="Woyke T."/>
            <person name="Bristow J."/>
            <person name="Eisen J.A."/>
            <person name="Markowitz V."/>
            <person name="Hugenholtz P."/>
            <person name="Kyrpides N.C."/>
            <person name="Klenk H.P."/>
        </authorList>
    </citation>
    <scope>NUCLEOTIDE SEQUENCE [LARGE SCALE GENOMIC DNA]</scope>
    <source>
        <strain evidence="3">DSM 12809 / NBRC 114555 / N2460</strain>
    </source>
</reference>
<dbReference type="STRING" id="522772.Dacet_1203"/>
<dbReference type="EMBL" id="CP001968">
    <property type="protein sequence ID" value="ADD67975.1"/>
    <property type="molecule type" value="Genomic_DNA"/>
</dbReference>
<evidence type="ECO:0000313" key="2">
    <source>
        <dbReference type="EMBL" id="ADD67975.1"/>
    </source>
</evidence>
<keyword evidence="1" id="KW-1133">Transmembrane helix</keyword>
<proteinExistence type="predicted"/>
<gene>
    <name evidence="2" type="ordered locus">Dacet_1203</name>
</gene>
<dbReference type="HOGENOM" id="CLU_936030_0_0_0"/>
<feature type="transmembrane region" description="Helical" evidence="1">
    <location>
        <begin position="47"/>
        <end position="68"/>
    </location>
</feature>
<keyword evidence="1" id="KW-0472">Membrane</keyword>
<accession>D4H7H6</accession>
<evidence type="ECO:0000313" key="3">
    <source>
        <dbReference type="Proteomes" id="UP000002012"/>
    </source>
</evidence>
<dbReference type="eggNOG" id="ENOG503030I">
    <property type="taxonomic scope" value="Bacteria"/>
</dbReference>
<evidence type="ECO:0000256" key="1">
    <source>
        <dbReference type="SAM" id="Phobius"/>
    </source>
</evidence>
<dbReference type="OrthoDB" id="9816313at2"/>
<sequence length="297" mass="33166">MNDINLIRYHNRSSSEINMLLAGETADKLFSRVVLGESKKGAGSSMLVLFGTVAASFACAVFASYVIYHVVLVKDISLPAIDKTKIAKKVSDYKLELRTGGDPYLKDGFQKIAEVEKTPDANAQPVVVVSGYKPPVDKEANPELFTKPVELQGEPKKRKRDKRMLVTPIFTGNHVIQFLDVNEKEAAKVRVLAENNDFNLEIIGSSKKAFRKWKAYREDRSSSVVIAGMNVKYMKTFKSRQAALDYLEEKRIAGIVATDTTYYDYYDMEVCCLGDEAAEKLARGSGIAMKKIKILKK</sequence>
<organism evidence="2 3">
    <name type="scientific">Denitrovibrio acetiphilus (strain DSM 12809 / NBRC 114555 / N2460)</name>
    <dbReference type="NCBI Taxonomy" id="522772"/>
    <lineage>
        <taxon>Bacteria</taxon>
        <taxon>Pseudomonadati</taxon>
        <taxon>Deferribacterota</taxon>
        <taxon>Deferribacteres</taxon>
        <taxon>Deferribacterales</taxon>
        <taxon>Geovibrionaceae</taxon>
        <taxon>Denitrovibrio</taxon>
    </lineage>
</organism>
<dbReference type="PaxDb" id="522772-Dacet_1203"/>